<dbReference type="Pfam" id="PF00004">
    <property type="entry name" value="AAA"/>
    <property type="match status" value="1"/>
</dbReference>
<accession>A0ABP0P153</accession>
<dbReference type="InterPro" id="IPR003959">
    <property type="entry name" value="ATPase_AAA_core"/>
</dbReference>
<dbReference type="Gene3D" id="3.40.50.300">
    <property type="entry name" value="P-loop containing nucleotide triphosphate hydrolases"/>
    <property type="match status" value="1"/>
</dbReference>
<dbReference type="InterPro" id="IPR027417">
    <property type="entry name" value="P-loop_NTPase"/>
</dbReference>
<sequence>MAACSVALARVDSLGVSERWPLDACALTGHCRPLLVRIPSRSVCFVFWALPSSSSRLVLPPWVSRLGVQDEDAAEVDELSSGEIQELEGPLTTPDRIQACVLFGHSGLKEAMRRQLERLPGSPPSASGAMEWHVALRLMGEVYIFKARKESAGGRGVHLDGPKDGVFARNRPNGWETWPRAAAADAADAAASTAAEKCKAGPPPELAEVRAPSFRAVARRSAVESARKVARVATSCCLSCPLSRALGGEVIFVPLVELLWEMPRGIRPPMMGQLLWNLVQQMGLDEDEQGLLFLGSLDGPLPEYPELASHLWPLKGLRRCYVVGTCSSKEHVHPKLLELFHENLVELPSLGFGPARVAAPPRTVVQYFTSVETFRAMGVQWPPRTLLHGPSGSGKTQLLRWLADRVAPYAEVTWLRPAEVFSRYLGESEERLRNAFAAVQNKEAAVLILEGLD</sequence>
<keyword evidence="3" id="KW-1185">Reference proteome</keyword>
<proteinExistence type="predicted"/>
<organism evidence="2 3">
    <name type="scientific">Durusdinium trenchii</name>
    <dbReference type="NCBI Taxonomy" id="1381693"/>
    <lineage>
        <taxon>Eukaryota</taxon>
        <taxon>Sar</taxon>
        <taxon>Alveolata</taxon>
        <taxon>Dinophyceae</taxon>
        <taxon>Suessiales</taxon>
        <taxon>Symbiodiniaceae</taxon>
        <taxon>Durusdinium</taxon>
    </lineage>
</organism>
<protein>
    <submittedName>
        <fullName evidence="2">ATPase family protein 2 homolog (Spermatogenesis-associated factor protein) (Spermatogenesis-associated protein 5)</fullName>
    </submittedName>
</protein>
<evidence type="ECO:0000259" key="1">
    <source>
        <dbReference type="Pfam" id="PF00004"/>
    </source>
</evidence>
<gene>
    <name evidence="2" type="ORF">SCF082_LOCUS34862</name>
</gene>
<feature type="domain" description="ATPase AAA-type core" evidence="1">
    <location>
        <begin position="386"/>
        <end position="453"/>
    </location>
</feature>
<comment type="caution">
    <text evidence="2">The sequence shown here is derived from an EMBL/GenBank/DDBJ whole genome shotgun (WGS) entry which is preliminary data.</text>
</comment>
<evidence type="ECO:0000313" key="3">
    <source>
        <dbReference type="Proteomes" id="UP001642464"/>
    </source>
</evidence>
<dbReference type="SUPFAM" id="SSF52540">
    <property type="entry name" value="P-loop containing nucleoside triphosphate hydrolases"/>
    <property type="match status" value="1"/>
</dbReference>
<name>A0ABP0P153_9DINO</name>
<reference evidence="2 3" key="1">
    <citation type="submission" date="2024-02" db="EMBL/GenBank/DDBJ databases">
        <authorList>
            <person name="Chen Y."/>
            <person name="Shah S."/>
            <person name="Dougan E. K."/>
            <person name="Thang M."/>
            <person name="Chan C."/>
        </authorList>
    </citation>
    <scope>NUCLEOTIDE SEQUENCE [LARGE SCALE GENOMIC DNA]</scope>
</reference>
<feature type="non-terminal residue" evidence="2">
    <location>
        <position position="453"/>
    </location>
</feature>
<dbReference type="EMBL" id="CAXAMM010032458">
    <property type="protein sequence ID" value="CAK9069763.1"/>
    <property type="molecule type" value="Genomic_DNA"/>
</dbReference>
<dbReference type="Proteomes" id="UP001642464">
    <property type="component" value="Unassembled WGS sequence"/>
</dbReference>
<evidence type="ECO:0000313" key="2">
    <source>
        <dbReference type="EMBL" id="CAK9069763.1"/>
    </source>
</evidence>